<keyword evidence="2 6" id="KW-0812">Transmembrane</keyword>
<evidence type="ECO:0000256" key="4">
    <source>
        <dbReference type="ARBA" id="ARBA00023136"/>
    </source>
</evidence>
<evidence type="ECO:0000256" key="3">
    <source>
        <dbReference type="ARBA" id="ARBA00022989"/>
    </source>
</evidence>
<dbReference type="Proteomes" id="UP000295055">
    <property type="component" value="Unassembled WGS sequence"/>
</dbReference>
<name>A0A4R3NU54_9GAMM</name>
<feature type="region of interest" description="Disordered" evidence="5">
    <location>
        <begin position="34"/>
        <end position="64"/>
    </location>
</feature>
<evidence type="ECO:0000313" key="8">
    <source>
        <dbReference type="Proteomes" id="UP000295055"/>
    </source>
</evidence>
<keyword evidence="4 6" id="KW-0472">Membrane</keyword>
<protein>
    <submittedName>
        <fullName evidence="7">Uncharacterized protein UPF0370</fullName>
    </submittedName>
</protein>
<organism evidence="7 8">
    <name type="scientific">Providencia alcalifaciens</name>
    <dbReference type="NCBI Taxonomy" id="126385"/>
    <lineage>
        <taxon>Bacteria</taxon>
        <taxon>Pseudomonadati</taxon>
        <taxon>Pseudomonadota</taxon>
        <taxon>Gammaproteobacteria</taxon>
        <taxon>Enterobacterales</taxon>
        <taxon>Morganellaceae</taxon>
        <taxon>Providencia</taxon>
    </lineage>
</organism>
<evidence type="ECO:0000313" key="7">
    <source>
        <dbReference type="EMBL" id="TCT35899.1"/>
    </source>
</evidence>
<comment type="caution">
    <text evidence="7">The sequence shown here is derived from an EMBL/GenBank/DDBJ whole genome shotgun (WGS) entry which is preliminary data.</text>
</comment>
<dbReference type="InterPro" id="IPR020910">
    <property type="entry name" value="UPF0370"/>
</dbReference>
<dbReference type="Pfam" id="PF13980">
    <property type="entry name" value="UPF0370"/>
    <property type="match status" value="1"/>
</dbReference>
<dbReference type="RefSeq" id="WP_036953252.1">
    <property type="nucleotide sequence ID" value="NZ_CABKTH010000004.1"/>
</dbReference>
<evidence type="ECO:0000256" key="1">
    <source>
        <dbReference type="ARBA" id="ARBA00022475"/>
    </source>
</evidence>
<reference evidence="7 8" key="1">
    <citation type="submission" date="2019-03" db="EMBL/GenBank/DDBJ databases">
        <title>Genomic analyses of the natural microbiome of Caenorhabditis elegans.</title>
        <authorList>
            <person name="Samuel B."/>
        </authorList>
    </citation>
    <scope>NUCLEOTIDE SEQUENCE [LARGE SCALE GENOMIC DNA]</scope>
    <source>
        <strain evidence="7 8">JUb102</strain>
    </source>
</reference>
<accession>A0A4R3NU54</accession>
<dbReference type="NCBIfam" id="NF010185">
    <property type="entry name" value="PRK13664.1"/>
    <property type="match status" value="1"/>
</dbReference>
<proteinExistence type="predicted"/>
<keyword evidence="1" id="KW-1003">Cell membrane</keyword>
<feature type="transmembrane region" description="Helical" evidence="6">
    <location>
        <begin position="6"/>
        <end position="23"/>
    </location>
</feature>
<gene>
    <name evidence="7" type="ORF">EC835_103356</name>
</gene>
<dbReference type="AlphaFoldDB" id="A0A4R3NU54"/>
<dbReference type="EMBL" id="SMAS01000003">
    <property type="protein sequence ID" value="TCT35899.1"/>
    <property type="molecule type" value="Genomic_DNA"/>
</dbReference>
<evidence type="ECO:0000256" key="6">
    <source>
        <dbReference type="SAM" id="Phobius"/>
    </source>
</evidence>
<feature type="compositionally biased region" description="Basic and acidic residues" evidence="5">
    <location>
        <begin position="34"/>
        <end position="51"/>
    </location>
</feature>
<evidence type="ECO:0000256" key="5">
    <source>
        <dbReference type="SAM" id="MobiDB-lite"/>
    </source>
</evidence>
<keyword evidence="3 6" id="KW-1133">Transmembrane helix</keyword>
<sequence>MHWLADYWWIILLLLVGVIWNSVKEMMRLDPKKYLDDKPEIPPHKDNNHLWDDEDDDWPKDKKR</sequence>
<evidence type="ECO:0000256" key="2">
    <source>
        <dbReference type="ARBA" id="ARBA00022692"/>
    </source>
</evidence>